<protein>
    <submittedName>
        <fullName evidence="2">Uncharacterized protein</fullName>
    </submittedName>
</protein>
<keyword evidence="3" id="KW-1185">Reference proteome</keyword>
<dbReference type="OrthoDB" id="546525at2759"/>
<name>A0A835W5M4_CHLIN</name>
<reference evidence="2" key="1">
    <citation type="journal article" date="2020" name="bioRxiv">
        <title>Comparative genomics of Chlamydomonas.</title>
        <authorList>
            <person name="Craig R.J."/>
            <person name="Hasan A.R."/>
            <person name="Ness R.W."/>
            <person name="Keightley P.D."/>
        </authorList>
    </citation>
    <scope>NUCLEOTIDE SEQUENCE</scope>
    <source>
        <strain evidence="2">SAG 7.73</strain>
    </source>
</reference>
<dbReference type="AlphaFoldDB" id="A0A835W5M4"/>
<feature type="region of interest" description="Disordered" evidence="1">
    <location>
        <begin position="212"/>
        <end position="233"/>
    </location>
</feature>
<dbReference type="Proteomes" id="UP000650467">
    <property type="component" value="Unassembled WGS sequence"/>
</dbReference>
<gene>
    <name evidence="2" type="ORF">HXX76_005643</name>
</gene>
<dbReference type="EMBL" id="JAEHOC010000010">
    <property type="protein sequence ID" value="KAG2438029.1"/>
    <property type="molecule type" value="Genomic_DNA"/>
</dbReference>
<evidence type="ECO:0000256" key="1">
    <source>
        <dbReference type="SAM" id="MobiDB-lite"/>
    </source>
</evidence>
<evidence type="ECO:0000313" key="3">
    <source>
        <dbReference type="Proteomes" id="UP000650467"/>
    </source>
</evidence>
<organism evidence="2 3">
    <name type="scientific">Chlamydomonas incerta</name>
    <dbReference type="NCBI Taxonomy" id="51695"/>
    <lineage>
        <taxon>Eukaryota</taxon>
        <taxon>Viridiplantae</taxon>
        <taxon>Chlorophyta</taxon>
        <taxon>core chlorophytes</taxon>
        <taxon>Chlorophyceae</taxon>
        <taxon>CS clade</taxon>
        <taxon>Chlamydomonadales</taxon>
        <taxon>Chlamydomonadaceae</taxon>
        <taxon>Chlamydomonas</taxon>
    </lineage>
</organism>
<accession>A0A835W5M4</accession>
<comment type="caution">
    <text evidence="2">The sequence shown here is derived from an EMBL/GenBank/DDBJ whole genome shotgun (WGS) entry which is preliminary data.</text>
</comment>
<feature type="compositionally biased region" description="Low complexity" evidence="1">
    <location>
        <begin position="213"/>
        <end position="227"/>
    </location>
</feature>
<sequence>MLFMPSSGPGGSNSVLLLTRSTSPLALRVDLASGDCTAATLGLGTPVLSAAYDDLSPPPQAATAAAGSGGGLGQQAAYLLYADSTPVSAAACDPRGADGALDSSTSLCYPHYIVRDQPQLQRPPLQIVPFELTYPRAALTNGYGTGPPETTVLALNRRHTAGSGSSSTSGNSTSGAATAASSPVYLYLADRHRCQVRRVDPLTGASAVVAGYDDGSNSSDSSGSGSSSSGGGLRRRSFLCSIDGRDGPALGQPIGRPGRITRGAPGTLFLVEEGQEPVYGRLRLRIRRIVGA</sequence>
<proteinExistence type="predicted"/>
<evidence type="ECO:0000313" key="2">
    <source>
        <dbReference type="EMBL" id="KAG2438029.1"/>
    </source>
</evidence>